<dbReference type="EMBL" id="MU276037">
    <property type="protein sequence ID" value="KAI0043019.1"/>
    <property type="molecule type" value="Genomic_DNA"/>
</dbReference>
<proteinExistence type="predicted"/>
<organism evidence="1 2">
    <name type="scientific">Auriscalpium vulgare</name>
    <dbReference type="NCBI Taxonomy" id="40419"/>
    <lineage>
        <taxon>Eukaryota</taxon>
        <taxon>Fungi</taxon>
        <taxon>Dikarya</taxon>
        <taxon>Basidiomycota</taxon>
        <taxon>Agaricomycotina</taxon>
        <taxon>Agaricomycetes</taxon>
        <taxon>Russulales</taxon>
        <taxon>Auriscalpiaceae</taxon>
        <taxon>Auriscalpium</taxon>
    </lineage>
</organism>
<comment type="caution">
    <text evidence="1">The sequence shown here is derived from an EMBL/GenBank/DDBJ whole genome shotgun (WGS) entry which is preliminary data.</text>
</comment>
<sequence length="254" mass="28796">MACAKVSGVPIPRPHRDPDFPWIPQCCHCRLSDFNTSSPYTFSFNSYRLHAFTQATPENCAVPANTVLLFGISRCLNRRMVIIPLEIQLLAIEWVYRLSQHLETDYDTLLACALVCRTWRPIAQRLLFRRVPRQPRSQKRFDGSPLGFKLLVDTLRACPHLAAHVRSIYLTLDSPDAVDAALLEVCPHIAGVETALDSHFLYYKPQIANPERVQSIVLSVFYKFKSRVTFDGTGIPVFDLKKEIILANNLGKAN</sequence>
<accession>A0ACB8RGI8</accession>
<keyword evidence="2" id="KW-1185">Reference proteome</keyword>
<reference evidence="1" key="2">
    <citation type="journal article" date="2022" name="New Phytol.">
        <title>Evolutionary transition to the ectomycorrhizal habit in the genomes of a hyperdiverse lineage of mushroom-forming fungi.</title>
        <authorList>
            <person name="Looney B."/>
            <person name="Miyauchi S."/>
            <person name="Morin E."/>
            <person name="Drula E."/>
            <person name="Courty P.E."/>
            <person name="Kohler A."/>
            <person name="Kuo A."/>
            <person name="LaButti K."/>
            <person name="Pangilinan J."/>
            <person name="Lipzen A."/>
            <person name="Riley R."/>
            <person name="Andreopoulos W."/>
            <person name="He G."/>
            <person name="Johnson J."/>
            <person name="Nolan M."/>
            <person name="Tritt A."/>
            <person name="Barry K.W."/>
            <person name="Grigoriev I.V."/>
            <person name="Nagy L.G."/>
            <person name="Hibbett D."/>
            <person name="Henrissat B."/>
            <person name="Matheny P.B."/>
            <person name="Labbe J."/>
            <person name="Martin F.M."/>
        </authorList>
    </citation>
    <scope>NUCLEOTIDE SEQUENCE</scope>
    <source>
        <strain evidence="1">FP105234-sp</strain>
    </source>
</reference>
<name>A0ACB8RGI8_9AGAM</name>
<evidence type="ECO:0000313" key="1">
    <source>
        <dbReference type="EMBL" id="KAI0043019.1"/>
    </source>
</evidence>
<gene>
    <name evidence="1" type="ORF">FA95DRAFT_503791</name>
</gene>
<reference evidence="1" key="1">
    <citation type="submission" date="2021-02" db="EMBL/GenBank/DDBJ databases">
        <authorList>
            <consortium name="DOE Joint Genome Institute"/>
            <person name="Ahrendt S."/>
            <person name="Looney B.P."/>
            <person name="Miyauchi S."/>
            <person name="Morin E."/>
            <person name="Drula E."/>
            <person name="Courty P.E."/>
            <person name="Chicoki N."/>
            <person name="Fauchery L."/>
            <person name="Kohler A."/>
            <person name="Kuo A."/>
            <person name="Labutti K."/>
            <person name="Pangilinan J."/>
            <person name="Lipzen A."/>
            <person name="Riley R."/>
            <person name="Andreopoulos W."/>
            <person name="He G."/>
            <person name="Johnson J."/>
            <person name="Barry K.W."/>
            <person name="Grigoriev I.V."/>
            <person name="Nagy L."/>
            <person name="Hibbett D."/>
            <person name="Henrissat B."/>
            <person name="Matheny P.B."/>
            <person name="Labbe J."/>
            <person name="Martin F."/>
        </authorList>
    </citation>
    <scope>NUCLEOTIDE SEQUENCE</scope>
    <source>
        <strain evidence="1">FP105234-sp</strain>
    </source>
</reference>
<evidence type="ECO:0000313" key="2">
    <source>
        <dbReference type="Proteomes" id="UP000814033"/>
    </source>
</evidence>
<protein>
    <submittedName>
        <fullName evidence="1">Uncharacterized protein</fullName>
    </submittedName>
</protein>
<dbReference type="Proteomes" id="UP000814033">
    <property type="component" value="Unassembled WGS sequence"/>
</dbReference>